<dbReference type="Proteomes" id="UP000037460">
    <property type="component" value="Unassembled WGS sequence"/>
</dbReference>
<name>A0A0M0JM00_9EUKA</name>
<dbReference type="OrthoDB" id="445577at2759"/>
<evidence type="ECO:0000256" key="2">
    <source>
        <dbReference type="ARBA" id="ARBA00022771"/>
    </source>
</evidence>
<reference evidence="7" key="1">
    <citation type="journal article" date="2015" name="PLoS Genet.">
        <title>Genome Sequence and Transcriptome Analyses of Chrysochromulina tobin: Metabolic Tools for Enhanced Algal Fitness in the Prominent Order Prymnesiales (Haptophyceae).</title>
        <authorList>
            <person name="Hovde B.T."/>
            <person name="Deodato C.R."/>
            <person name="Hunsperger H.M."/>
            <person name="Ryken S.A."/>
            <person name="Yost W."/>
            <person name="Jha R.K."/>
            <person name="Patterson J."/>
            <person name="Monnat R.J. Jr."/>
            <person name="Barlow S.B."/>
            <person name="Starkenburg S.R."/>
            <person name="Cattolico R.A."/>
        </authorList>
    </citation>
    <scope>NUCLEOTIDE SEQUENCE</scope>
    <source>
        <strain evidence="7">CCMP291</strain>
    </source>
</reference>
<dbReference type="InterPro" id="IPR017907">
    <property type="entry name" value="Znf_RING_CS"/>
</dbReference>
<dbReference type="EMBL" id="JWZX01002695">
    <property type="protein sequence ID" value="KOO27601.1"/>
    <property type="molecule type" value="Genomic_DNA"/>
</dbReference>
<sequence length="364" mass="40412">MATESQAEAAAPAPDSDCCPICLADYKAPCRTPCGHVYCAECLLSTLHSWGAGKCPLCRQGVSVYSTIGVADDVPLRMPDVSTIFGLVFVQGGHAGVASYHFASPDDCWISYADAPEEWKLDDGSRPMPKKPFTAVAFDAATRTFHGTVLWEEATFDGASRWEYVMVFSEDYNLIVGGQMQEFGPDGAARDTHRFPTQLVYWRQRPSPTTLGGCTFVQGGTVGLASYHFPTDHFDELPYEQLEAPYISYEVAPPFWSQDDGSAMPRKKPFINASYDGATRTFRATIYWEPPLHGEARWEYEMHFDEQFETIAGGQVRAFDAQGAETQQHTFGVDLSYVRLVEERQQMAALLETLSADEASHTRE</sequence>
<dbReference type="GO" id="GO:0008270">
    <property type="term" value="F:zinc ion binding"/>
    <property type="evidence" value="ECO:0007669"/>
    <property type="project" value="UniProtKB-KW"/>
</dbReference>
<proteinExistence type="predicted"/>
<evidence type="ECO:0000256" key="4">
    <source>
        <dbReference type="PROSITE-ProRule" id="PRU00175"/>
    </source>
</evidence>
<dbReference type="InterPro" id="IPR001841">
    <property type="entry name" value="Znf_RING"/>
</dbReference>
<dbReference type="GO" id="GO:0061630">
    <property type="term" value="F:ubiquitin protein ligase activity"/>
    <property type="evidence" value="ECO:0007669"/>
    <property type="project" value="InterPro"/>
</dbReference>
<organism evidence="6 7">
    <name type="scientific">Chrysochromulina tobinii</name>
    <dbReference type="NCBI Taxonomy" id="1460289"/>
    <lineage>
        <taxon>Eukaryota</taxon>
        <taxon>Haptista</taxon>
        <taxon>Haptophyta</taxon>
        <taxon>Prymnesiophyceae</taxon>
        <taxon>Prymnesiales</taxon>
        <taxon>Chrysochromulinaceae</taxon>
        <taxon>Chrysochromulina</taxon>
    </lineage>
</organism>
<keyword evidence="2 4" id="KW-0863">Zinc-finger</keyword>
<feature type="domain" description="RING-type" evidence="5">
    <location>
        <begin position="19"/>
        <end position="59"/>
    </location>
</feature>
<evidence type="ECO:0000313" key="7">
    <source>
        <dbReference type="Proteomes" id="UP000037460"/>
    </source>
</evidence>
<evidence type="ECO:0000256" key="3">
    <source>
        <dbReference type="ARBA" id="ARBA00022833"/>
    </source>
</evidence>
<gene>
    <name evidence="6" type="ORF">Ctob_007793</name>
</gene>
<dbReference type="PANTHER" id="PTHR22894:SF5">
    <property type="entry name" value="RING-TYPE DOMAIN-CONTAINING PROTEIN"/>
    <property type="match status" value="1"/>
</dbReference>
<dbReference type="SMART" id="SM00184">
    <property type="entry name" value="RING"/>
    <property type="match status" value="1"/>
</dbReference>
<dbReference type="AlphaFoldDB" id="A0A0M0JM00"/>
<keyword evidence="3" id="KW-0862">Zinc</keyword>
<dbReference type="SUPFAM" id="SSF57850">
    <property type="entry name" value="RING/U-box"/>
    <property type="match status" value="1"/>
</dbReference>
<comment type="caution">
    <text evidence="6">The sequence shown here is derived from an EMBL/GenBank/DDBJ whole genome shotgun (WGS) entry which is preliminary data.</text>
</comment>
<dbReference type="InterPro" id="IPR018957">
    <property type="entry name" value="Znf_C3HC4_RING-type"/>
</dbReference>
<dbReference type="InterPro" id="IPR013083">
    <property type="entry name" value="Znf_RING/FYVE/PHD"/>
</dbReference>
<dbReference type="PANTHER" id="PTHR22894">
    <property type="entry name" value="RING-TYPE DOMAIN-CONTAINING PROTEIN"/>
    <property type="match status" value="1"/>
</dbReference>
<dbReference type="PROSITE" id="PS50089">
    <property type="entry name" value="ZF_RING_2"/>
    <property type="match status" value="1"/>
</dbReference>
<evidence type="ECO:0000313" key="6">
    <source>
        <dbReference type="EMBL" id="KOO27601.1"/>
    </source>
</evidence>
<protein>
    <recommendedName>
        <fullName evidence="5">RING-type domain-containing protein</fullName>
    </recommendedName>
</protein>
<evidence type="ECO:0000256" key="1">
    <source>
        <dbReference type="ARBA" id="ARBA00022723"/>
    </source>
</evidence>
<keyword evidence="7" id="KW-1185">Reference proteome</keyword>
<evidence type="ECO:0000259" key="5">
    <source>
        <dbReference type="PROSITE" id="PS50089"/>
    </source>
</evidence>
<dbReference type="Pfam" id="PF00097">
    <property type="entry name" value="zf-C3HC4"/>
    <property type="match status" value="1"/>
</dbReference>
<accession>A0A0M0JM00</accession>
<dbReference type="PROSITE" id="PS00518">
    <property type="entry name" value="ZF_RING_1"/>
    <property type="match status" value="1"/>
</dbReference>
<dbReference type="Gene3D" id="3.30.40.10">
    <property type="entry name" value="Zinc/RING finger domain, C3HC4 (zinc finger)"/>
    <property type="match status" value="1"/>
</dbReference>
<dbReference type="InterPro" id="IPR038896">
    <property type="entry name" value="RNF170"/>
</dbReference>
<keyword evidence="1" id="KW-0479">Metal-binding</keyword>